<feature type="chain" id="PRO_5044728687" evidence="1">
    <location>
        <begin position="21"/>
        <end position="76"/>
    </location>
</feature>
<dbReference type="ChiTaRS" id="CD99">
    <property type="organism name" value="human"/>
</dbReference>
<keyword evidence="4" id="KW-1185">Reference proteome</keyword>
<dbReference type="EMBL" id="AC006209">
    <property type="status" value="NOT_ANNOTATED_CDS"/>
    <property type="molecule type" value="Genomic_DNA"/>
</dbReference>
<dbReference type="Bgee" id="ENSG00000002586">
    <property type="expression patterns" value="Expressed in type B pancreatic cell and 211 other cell types or tissues"/>
</dbReference>
<dbReference type="VEuPathDB" id="HostDB:ENSG00000002586"/>
<evidence type="ECO:0000313" key="4">
    <source>
        <dbReference type="Proteomes" id="UP000005640"/>
    </source>
</evidence>
<dbReference type="HOGENOM" id="CLU_2653855_0_0_1"/>
<dbReference type="GeneTree" id="ENSGT00940000154344"/>
<dbReference type="OpenTargets" id="ENSG00000002586"/>
<dbReference type="AlphaFoldDB" id="A6NJT9"/>
<reference evidence="3 4" key="2">
    <citation type="journal article" date="2003" name="Nature">
        <title>The male-specific region of the human Y chromosome is a mosaic of discrete sequence classes.</title>
        <authorList>
            <person name="Skaletsky H."/>
            <person name="Kuroda-Kawaguchi T."/>
            <person name="Minx P.J."/>
            <person name="Cordum H.S."/>
            <person name="Hillier L."/>
            <person name="Brown L.G."/>
            <person name="Repping S."/>
            <person name="Pyntikova T."/>
            <person name="Ali J."/>
            <person name="Bieri T."/>
            <person name="Chinwalla A."/>
            <person name="Delehaunty A."/>
            <person name="Delehaunty K."/>
            <person name="Du H."/>
            <person name="Fewell G."/>
            <person name="Fulton L."/>
            <person name="Fulton R."/>
            <person name="Graves T."/>
            <person name="Hou S.F."/>
            <person name="Latrielle P."/>
            <person name="Leonard S."/>
            <person name="Mardis E."/>
            <person name="Maupin R."/>
            <person name="McPherson J."/>
            <person name="Miner T."/>
            <person name="Nash W."/>
            <person name="Nguyen C."/>
            <person name="Ozersky P."/>
            <person name="Pepin K."/>
            <person name="Rock S."/>
            <person name="Rohlfing T."/>
            <person name="Scott K."/>
            <person name="Schultz B."/>
            <person name="Strong C."/>
            <person name="Tin-Wollam A."/>
            <person name="Yang S.P."/>
            <person name="Waterston R.H."/>
            <person name="Wilson R.K."/>
            <person name="Rozen S."/>
            <person name="Page D.C."/>
        </authorList>
    </citation>
    <scope>NUCLEOTIDE SEQUENCE [LARGE SCALE GENOMIC DNA]</scope>
</reference>
<dbReference type="OrthoDB" id="8963727at2759"/>
<dbReference type="Proteomes" id="UP000005640">
    <property type="component" value="Chromosome X"/>
</dbReference>
<protein>
    <submittedName>
        <fullName evidence="2">CD99 molecule (Xg blood group)</fullName>
    </submittedName>
</protein>
<accession>A6NJT9</accession>
<sequence length="76" mass="8016">MARGAALALLLFGLLGVLVAAPGFGDLRLQAARGGRPGVACHSHALRPGPKFGIARSLRPGWWGEGKEKLEKNFEP</sequence>
<dbReference type="UCSC" id="uc064xut.1">
    <property type="organism name" value="human"/>
</dbReference>
<dbReference type="ExpressionAtlas" id="A6NJT9">
    <property type="expression patterns" value="baseline and differential"/>
</dbReference>
<reference evidence="2" key="3">
    <citation type="journal article" date="2004" name="Nature">
        <title>Finishing the euchromatic sequence of the human genome.</title>
        <authorList>
            <consortium name="International Human Genome Sequencing Consortium"/>
        </authorList>
    </citation>
    <scope>NUCLEOTIDE SEQUENCE [LARGE SCALE GENOMIC DNA]</scope>
</reference>
<dbReference type="HGNC" id="HGNC:7082">
    <property type="gene designation" value="CD99"/>
</dbReference>
<keyword evidence="1" id="KW-0732">Signal</keyword>
<evidence type="ECO:0000313" key="3">
    <source>
        <dbReference type="Ensembl" id="ENSP00000518645.1"/>
    </source>
</evidence>
<evidence type="ECO:0000313" key="2">
    <source>
        <dbReference type="Ensembl" id="ENSP00000370573.3"/>
    </source>
</evidence>
<proteinExistence type="predicted"/>
<dbReference type="Antibodypedia" id="3499">
    <property type="antibodies" value="1953 antibodies from 50 providers"/>
</dbReference>
<feature type="signal peptide" evidence="1">
    <location>
        <begin position="1"/>
        <end position="20"/>
    </location>
</feature>
<name>A6NJT9_HUMAN</name>
<evidence type="ECO:0000256" key="1">
    <source>
        <dbReference type="SAM" id="SignalP"/>
    </source>
</evidence>
<reference evidence="2" key="1">
    <citation type="journal article" date="2001" name="Nature">
        <title>Initial sequencing and analysis of the human genome.</title>
        <authorList>
            <consortium name="International Human Genome Sequencing Consortium"/>
            <person name="Lander E.S."/>
            <person name="Linton L.M."/>
            <person name="Birren B."/>
            <person name="Nusbaum C."/>
            <person name="Zody M.C."/>
            <person name="Baldwin J."/>
            <person name="Devon K."/>
            <person name="Dewar K."/>
            <person name="Doyle M."/>
            <person name="FitzHugh W."/>
            <person name="Funke R."/>
            <person name="Gage D."/>
            <person name="Harris K."/>
            <person name="Heaford A."/>
            <person name="Howland J."/>
            <person name="Kann L."/>
            <person name="Lehoczky J."/>
            <person name="LeVine R."/>
            <person name="McEwan P."/>
            <person name="McKernan K."/>
            <person name="Meldrim J."/>
            <person name="Mesirov J.P."/>
            <person name="Miranda C."/>
            <person name="Morris W."/>
            <person name="Naylor J."/>
            <person name="Raymond C."/>
            <person name="Rosetti M."/>
            <person name="Santos R."/>
            <person name="Sheridan A."/>
            <person name="Sougnez C."/>
            <person name="Stange-Thomann N."/>
            <person name="Stojanovic N."/>
            <person name="Subramanian A."/>
            <person name="Wyman D."/>
            <person name="Rogers J."/>
            <person name="Sulston J."/>
            <person name="Ainscough R."/>
            <person name="Beck S."/>
            <person name="Bentley D."/>
            <person name="Burton J."/>
            <person name="Clee C."/>
            <person name="Carter N."/>
            <person name="Coulson A."/>
            <person name="Deadman R."/>
            <person name="Deloukas P."/>
            <person name="Dunham A."/>
            <person name="Dunham I."/>
            <person name="Durbin R."/>
            <person name="French L."/>
            <person name="Grafham D."/>
            <person name="Gregory S."/>
            <person name="Hubbard T."/>
            <person name="Humphray S."/>
            <person name="Hunt A."/>
            <person name="Jones M."/>
            <person name="Lloyd C."/>
            <person name="McMurray A."/>
            <person name="Matthews L."/>
            <person name="Mercer S."/>
            <person name="Milne S."/>
            <person name="Mullikin J.C."/>
            <person name="Mungall A."/>
            <person name="Plumb R."/>
            <person name="Ross M."/>
            <person name="Shownkeen R."/>
            <person name="Sims S."/>
            <person name="Waterston R.H."/>
            <person name="Wilson R.K."/>
            <person name="Hillier L.W."/>
            <person name="McPherson J.D."/>
            <person name="Marra M.A."/>
            <person name="Mardis E.R."/>
            <person name="Fulton L.A."/>
            <person name="Chinwalla A.T."/>
            <person name="Pepin K.H."/>
            <person name="Gish W.R."/>
            <person name="Chissoe S.L."/>
            <person name="Wendl M.C."/>
            <person name="Delehaunty K.D."/>
            <person name="Miner T.L."/>
            <person name="Delehaunty A."/>
            <person name="Kramer J.B."/>
            <person name="Cook L.L."/>
            <person name="Fulton R.S."/>
            <person name="Johnson D.L."/>
            <person name="Minx P.J."/>
            <person name="Clifton S.W."/>
            <person name="Hawkins T."/>
            <person name="Branscomb E."/>
            <person name="Predki P."/>
            <person name="Richardson P."/>
            <person name="Wenning S."/>
            <person name="Slezak T."/>
            <person name="Doggett N."/>
            <person name="Cheng J.F."/>
            <person name="Olsen A."/>
            <person name="Lucas S."/>
            <person name="Elkin C."/>
            <person name="Uberbacher E."/>
            <person name="Frazier M."/>
            <person name="Gibbs R.A."/>
            <person name="Muzny D.M."/>
            <person name="Scherer S.E."/>
            <person name="Bouck J.B."/>
            <person name="Sodergren E.J."/>
            <person name="Worley K.C."/>
            <person name="Rives C.M."/>
            <person name="Gorrell J.H."/>
            <person name="Metzker M.L."/>
            <person name="Naylor S.L."/>
            <person name="Kucherlapati R.S."/>
            <person name="Nelson D.L."/>
            <person name="Weinstock G.M."/>
            <person name="Sakaki Y."/>
            <person name="Fujiyama A."/>
            <person name="Hattori M."/>
            <person name="Yada T."/>
            <person name="Toyoda A."/>
            <person name="Itoh T."/>
            <person name="Kawagoe C."/>
            <person name="Watanabe H."/>
            <person name="Totoki Y."/>
            <person name="Taylor T."/>
            <person name="Weissenbach J."/>
            <person name="Heilig R."/>
            <person name="Saurin W."/>
            <person name="Artiguenave F."/>
            <person name="Brottier P."/>
            <person name="Bruls T."/>
            <person name="Pelletier E."/>
            <person name="Robert C."/>
            <person name="Wincker P."/>
            <person name="Smith D.R."/>
            <person name="Doucette-Stamm L."/>
            <person name="Rubenfield M."/>
            <person name="Weinstock K."/>
            <person name="Lee H.M."/>
            <person name="Dubois J."/>
            <person name="Rosenthal A."/>
            <person name="Platzer M."/>
            <person name="Nyakatura G."/>
            <person name="Taudien S."/>
            <person name="Rump A."/>
            <person name="Yang H."/>
            <person name="Yu J."/>
            <person name="Wang J."/>
            <person name="Huang G."/>
            <person name="Gu J."/>
            <person name="Hood L."/>
            <person name="Rowen L."/>
            <person name="Madan A."/>
            <person name="Qin S."/>
            <person name="Davis R.W."/>
            <person name="Federspiel N.A."/>
            <person name="Abola A.P."/>
            <person name="Proctor M.J."/>
            <person name="Myers R.M."/>
            <person name="Schmutz J."/>
            <person name="Dickson M."/>
            <person name="Grimwood J."/>
            <person name="Cox D.R."/>
            <person name="Olson M.V."/>
            <person name="Kaul R."/>
            <person name="Raymond C."/>
            <person name="Shimizu N."/>
            <person name="Kawasaki K."/>
            <person name="Minoshima S."/>
            <person name="Evans G.A."/>
            <person name="Athanasiou M."/>
            <person name="Schultz R."/>
            <person name="Roe B.A."/>
            <person name="Chen F."/>
            <person name="Pan H."/>
            <person name="Ramser J."/>
            <person name="Lehrach H."/>
            <person name="Reinhardt R."/>
            <person name="McCombie W.R."/>
            <person name="de la Bastide M."/>
            <person name="Dedhia N."/>
            <person name="Blocker H."/>
            <person name="Hornischer K."/>
            <person name="Nordsiek G."/>
            <person name="Agarwala R."/>
            <person name="Aravind L."/>
            <person name="Bailey J.A."/>
            <person name="Bateman A."/>
            <person name="Batzoglou S."/>
            <person name="Birney E."/>
            <person name="Bork P."/>
            <person name="Brown D.G."/>
            <person name="Burge C.B."/>
            <person name="Cerutti L."/>
            <person name="Chen H.C."/>
            <person name="Church D."/>
            <person name="Clamp M."/>
            <person name="Copley R.R."/>
            <person name="Doerks T."/>
            <person name="Eddy S.R."/>
            <person name="Eichler E.E."/>
            <person name="Furey T.S."/>
            <person name="Galagan J."/>
            <person name="Gilbert J.G."/>
            <person name="Harmon C."/>
            <person name="Hayashizaki Y."/>
            <person name="Haussler D."/>
            <person name="Hermjakob H."/>
            <person name="Hokamp K."/>
            <person name="Jang W."/>
            <person name="Johnson L.S."/>
            <person name="Jones T.A."/>
            <person name="Kasif S."/>
            <person name="Kaspryzk A."/>
            <person name="Kennedy S."/>
            <person name="Kent W.J."/>
            <person name="Kitts P."/>
            <person name="Koonin E.V."/>
            <person name="Korf I."/>
            <person name="Kulp D."/>
            <person name="Lancet D."/>
            <person name="Lowe T.M."/>
            <person name="McLysaght A."/>
            <person name="Mikkelsen T."/>
            <person name="Moran J.V."/>
            <person name="Mulder N."/>
            <person name="Pollara V.J."/>
            <person name="Ponting C.P."/>
            <person name="Schuler G."/>
            <person name="Schultz J."/>
            <person name="Slater G."/>
            <person name="Smit A.F."/>
            <person name="Stupka E."/>
            <person name="Szustakowski J."/>
            <person name="Thierry-Mieg D."/>
            <person name="Thierry-Mieg J."/>
            <person name="Wagner L."/>
            <person name="Wallis J."/>
            <person name="Wheeler R."/>
            <person name="Williams A."/>
            <person name="Wolf Y.I."/>
            <person name="Wolfe K.H."/>
            <person name="Yang S.P."/>
            <person name="Yeh R.F."/>
            <person name="Collins F."/>
            <person name="Guyer M.S."/>
            <person name="Peterson J."/>
            <person name="Felsenfeld A."/>
            <person name="Wetterstrand K.A."/>
            <person name="Patrinos A."/>
            <person name="Morgan M.J."/>
            <person name="de Jong P."/>
            <person name="Catanese J.J."/>
            <person name="Osoegawa K."/>
            <person name="Shizuya H."/>
            <person name="Choi S."/>
            <person name="Chen Y.J."/>
        </authorList>
    </citation>
    <scope>NUCLEOTIDE SEQUENCE [LARGE SCALE GENOMIC DNA]</scope>
</reference>
<reference evidence="2 4" key="4">
    <citation type="journal article" date="2005" name="Nature">
        <title>The DNA sequence of the human X chromosome.</title>
        <authorList>
            <person name="Ross M.T."/>
            <person name="Grafham D.V."/>
            <person name="Coffey A.J."/>
            <person name="Scherer S."/>
            <person name="McLay K."/>
            <person name="Muzny D."/>
            <person name="Platzer M."/>
            <person name="Howell G.R."/>
            <person name="Burrows C."/>
            <person name="Bird C.P."/>
            <person name="Frankish A."/>
            <person name="Lovell F.L."/>
            <person name="Howe K.L."/>
            <person name="Ashurst J.L."/>
            <person name="Fulton R.S."/>
            <person name="Sudbrak R."/>
            <person name="Wen G."/>
            <person name="Jones M.C."/>
            <person name="Hurles M.E."/>
            <person name="Andrews T.D."/>
            <person name="Scott C.E."/>
            <person name="Searle S."/>
            <person name="Ramser J."/>
            <person name="Whittaker A."/>
            <person name="Deadman R."/>
            <person name="Carter N.P."/>
            <person name="Hunt S.E."/>
            <person name="Chen R."/>
            <person name="Cree A."/>
            <person name="Gunaratne P."/>
            <person name="Havlak P."/>
            <person name="Hodgson A."/>
            <person name="Metzker M.L."/>
            <person name="Richards S."/>
            <person name="Scott G."/>
            <person name="Steffen D."/>
            <person name="Sodergren E."/>
            <person name="Wheeler D.A."/>
            <person name="Worley K.C."/>
            <person name="Ainscough R."/>
            <person name="Ambrose K.D."/>
            <person name="Ansari-Lari M.A."/>
            <person name="Aradhya S."/>
            <person name="Ashwell R.I."/>
            <person name="Babbage A.K."/>
            <person name="Bagguley C.L."/>
            <person name="Ballabio A."/>
            <person name="Banerjee R."/>
            <person name="Barker G.E."/>
            <person name="Barlow K.F."/>
            <person name="Barrett I.P."/>
            <person name="Bates K.N."/>
            <person name="Beare D.M."/>
            <person name="Beasley H."/>
            <person name="Beasley O."/>
            <person name="Beck A."/>
            <person name="Bethel G."/>
            <person name="Blechschmidt K."/>
            <person name="Brady N."/>
            <person name="Bray-Allen S."/>
            <person name="Bridgeman A.M."/>
            <person name="Brown A.J."/>
            <person name="Brown M.J."/>
            <person name="Bonnin D."/>
            <person name="Bruford E.A."/>
            <person name="Buhay C."/>
            <person name="Burch P."/>
            <person name="Burford D."/>
            <person name="Burgess J."/>
            <person name="Burrill W."/>
            <person name="Burton J."/>
            <person name="Bye J.M."/>
            <person name="Carder C."/>
            <person name="Carrel L."/>
            <person name="Chako J."/>
            <person name="Chapman J.C."/>
            <person name="Chavez D."/>
            <person name="Chen E."/>
            <person name="Chen G."/>
            <person name="Chen Y."/>
            <person name="Chen Z."/>
            <person name="Chinault C."/>
            <person name="Ciccodicola A."/>
            <person name="Clark S.Y."/>
            <person name="Clarke G."/>
            <person name="Clee C.M."/>
            <person name="Clegg S."/>
            <person name="Clerc-Blankenburg K."/>
            <person name="Clifford K."/>
            <person name="Cobley V."/>
            <person name="Cole C.G."/>
            <person name="Conquer J.S."/>
            <person name="Corby N."/>
            <person name="Connor R.E."/>
            <person name="David R."/>
            <person name="Davies J."/>
            <person name="Davis C."/>
            <person name="Davis J."/>
            <person name="Delgado O."/>
            <person name="Deshazo D."/>
            <person name="Dhami P."/>
            <person name="Ding Y."/>
            <person name="Dinh H."/>
            <person name="Dodsworth S."/>
            <person name="Draper H."/>
            <person name="Dugan-Rocha S."/>
            <person name="Dunham A."/>
            <person name="Dunn M."/>
            <person name="Durbin K.J."/>
            <person name="Dutta I."/>
            <person name="Eades T."/>
            <person name="Ellwood M."/>
            <person name="Emery-Cohen A."/>
            <person name="Errington H."/>
            <person name="Evans K.L."/>
            <person name="Faulkner L."/>
            <person name="Francis F."/>
            <person name="Frankland J."/>
            <person name="Fraser A.E."/>
            <person name="Galgoczy P."/>
            <person name="Gilbert J."/>
            <person name="Gill R."/>
            <person name="Glockner G."/>
            <person name="Gregory S.G."/>
            <person name="Gribble S."/>
            <person name="Griffiths C."/>
            <person name="Grocock R."/>
            <person name="Gu Y."/>
            <person name="Gwilliam R."/>
            <person name="Hamilton C."/>
            <person name="Hart E.A."/>
            <person name="Hawes A."/>
            <person name="Heath P.D."/>
            <person name="Heitmann K."/>
            <person name="Hennig S."/>
            <person name="Hernandez J."/>
            <person name="Hinzmann B."/>
            <person name="Ho S."/>
            <person name="Hoffs M."/>
            <person name="Howden P.J."/>
            <person name="Huckle E.J."/>
            <person name="Hume J."/>
            <person name="Hunt P.J."/>
            <person name="Hunt A.R."/>
            <person name="Isherwood J."/>
            <person name="Jacob L."/>
            <person name="Johnson D."/>
            <person name="Jones S."/>
            <person name="de Jong P.J."/>
            <person name="Joseph S.S."/>
            <person name="Keenan S."/>
            <person name="Kelly S."/>
            <person name="Kershaw J.K."/>
            <person name="Khan Z."/>
            <person name="Kioschis P."/>
            <person name="Klages S."/>
            <person name="Knights A.J."/>
            <person name="Kosiura A."/>
            <person name="Kovar-Smith C."/>
            <person name="Laird G.K."/>
            <person name="Langford C."/>
            <person name="Lawlor S."/>
            <person name="Leversha M."/>
            <person name="Lewis L."/>
            <person name="Liu W."/>
            <person name="Lloyd C."/>
            <person name="Lloyd D.M."/>
            <person name="Loulseged H."/>
            <person name="Loveland J.E."/>
            <person name="Lovell J.D."/>
            <person name="Lozado R."/>
            <person name="Lu J."/>
            <person name="Lyne R."/>
            <person name="Ma J."/>
            <person name="Maheshwari M."/>
            <person name="Matthews L.H."/>
            <person name="McDowall J."/>
            <person name="McLaren S."/>
            <person name="McMurray A."/>
            <person name="Meidl P."/>
            <person name="Meitinger T."/>
            <person name="Milne S."/>
            <person name="Miner G."/>
            <person name="Mistry S.L."/>
            <person name="Morgan M."/>
            <person name="Morris S."/>
            <person name="Muller I."/>
            <person name="Mullikin J.C."/>
            <person name="Nguyen N."/>
            <person name="Nordsiek G."/>
            <person name="Nyakatura G."/>
            <person name="O'Dell C.N."/>
            <person name="Okwuonu G."/>
            <person name="Palmer S."/>
            <person name="Pandian R."/>
            <person name="Parker D."/>
            <person name="Parrish J."/>
            <person name="Pasternak S."/>
            <person name="Patel D."/>
            <person name="Pearce A.V."/>
            <person name="Pearson D.M."/>
            <person name="Pelan S.E."/>
            <person name="Perez L."/>
            <person name="Porter K.M."/>
            <person name="Ramsey Y."/>
            <person name="Reichwald K."/>
            <person name="Rhodes S."/>
            <person name="Ridler K.A."/>
            <person name="Schlessinger D."/>
            <person name="Schueler M.G."/>
            <person name="Sehra H.K."/>
            <person name="Shaw-Smith C."/>
            <person name="Shen H."/>
            <person name="Sheridan E.M."/>
            <person name="Shownkeen R."/>
            <person name="Skuce C.D."/>
            <person name="Smith M.L."/>
            <person name="Sotheran E.C."/>
            <person name="Steingruber H.E."/>
            <person name="Steward C.A."/>
            <person name="Storey R."/>
            <person name="Swann R.M."/>
            <person name="Swarbreck D."/>
            <person name="Tabor P.E."/>
            <person name="Taudien S."/>
            <person name="Taylor T."/>
            <person name="Teague B."/>
            <person name="Thomas K."/>
            <person name="Thorpe A."/>
            <person name="Timms K."/>
            <person name="Tracey A."/>
            <person name="Trevanion S."/>
            <person name="Tromans A.C."/>
            <person name="d'Urso M."/>
            <person name="Verduzco D."/>
            <person name="Villasana D."/>
            <person name="Waldron L."/>
            <person name="Wall M."/>
            <person name="Wang Q."/>
            <person name="Warren J."/>
            <person name="Warry G.L."/>
            <person name="Wei X."/>
            <person name="West A."/>
            <person name="Whitehead S.L."/>
            <person name="Whiteley M.N."/>
            <person name="Wilkinson J.E."/>
            <person name="Willey D.L."/>
            <person name="Williams G."/>
            <person name="Williams L."/>
            <person name="Williamson A."/>
            <person name="Williamson H."/>
            <person name="Wilming L."/>
            <person name="Woodmansey R.L."/>
            <person name="Wray P.W."/>
            <person name="Yen J."/>
            <person name="Zhang J."/>
            <person name="Zhou J."/>
            <person name="Zoghbi H."/>
            <person name="Zorilla S."/>
            <person name="Buck D."/>
            <person name="Reinhardt R."/>
            <person name="Poustka A."/>
            <person name="Rosenthal A."/>
            <person name="Lehrach H."/>
            <person name="Meindl A."/>
            <person name="Minx P.J."/>
            <person name="Hillier L.W."/>
            <person name="Willard H.F."/>
            <person name="Wilson R.K."/>
            <person name="Waterston R.H."/>
            <person name="Rice C.M."/>
            <person name="Vaudin M."/>
            <person name="Coulson A."/>
            <person name="Nelson D.L."/>
            <person name="Weinstock G."/>
            <person name="Sulston J.E."/>
            <person name="Durbin R."/>
            <person name="Hubbard T."/>
            <person name="Gibbs R.A."/>
            <person name="Beck S."/>
            <person name="Rogers J."/>
            <person name="Bentley D.R."/>
        </authorList>
    </citation>
    <scope>NUCLEOTIDE SEQUENCE [LARGE SCALE GENOMIC DNA]</scope>
</reference>
<reference evidence="2" key="5">
    <citation type="submission" date="2025-05" db="UniProtKB">
        <authorList>
            <consortium name="Ensembl"/>
        </authorList>
    </citation>
    <scope>IDENTIFICATION</scope>
</reference>
<organism evidence="2 4">
    <name type="scientific">Homo sapiens</name>
    <name type="common">Human</name>
    <dbReference type="NCBI Taxonomy" id="9606"/>
    <lineage>
        <taxon>Eukaryota</taxon>
        <taxon>Metazoa</taxon>
        <taxon>Chordata</taxon>
        <taxon>Craniata</taxon>
        <taxon>Vertebrata</taxon>
        <taxon>Euteleostomi</taxon>
        <taxon>Mammalia</taxon>
        <taxon>Eutheria</taxon>
        <taxon>Euarchontoglires</taxon>
        <taxon>Primates</taxon>
        <taxon>Haplorrhini</taxon>
        <taxon>Catarrhini</taxon>
        <taxon>Hominidae</taxon>
        <taxon>Homo</taxon>
    </lineage>
</organism>
<dbReference type="Ensembl" id="ENST00000381180.9">
    <property type="protein sequence ID" value="ENSP00000370573.3"/>
    <property type="gene ID" value="ENSG00000002586.20"/>
</dbReference>
<gene>
    <name evidence="2" type="primary">CD99</name>
</gene>
<dbReference type="Ensembl" id="ENST00000711156.1">
    <property type="protein sequence ID" value="ENSP00000518645.1"/>
    <property type="gene ID" value="ENSG00000292348.1"/>
</dbReference>